<comment type="caution">
    <text evidence="2">The sequence shown here is derived from an EMBL/GenBank/DDBJ whole genome shotgun (WGS) entry which is preliminary data.</text>
</comment>
<accession>A0A9N8VDN2</accession>
<sequence length="207" mass="23452">MNRKYNNRNQKNNAGGNREQKGHDRSKNCNDVLNREKKWKSNETRSSSIIMDSSIASDPDEAARRASRAQRFSEFLEPQQLVGTKVDAKIGGDVKRPSVWSGVNSITSSKKFDEDPSYTMEDVEWFLGALWYAWKVSKLISNSPAIPGRRKRAQDFFIDSSPPVCLFDLRCGKHLESVDDKLDSVDEEIDNQLSSLIDEMSLSAKTD</sequence>
<gene>
    <name evidence="2" type="ORF">FCALED_LOCUS1286</name>
</gene>
<name>A0A9N8VDN2_9GLOM</name>
<evidence type="ECO:0000313" key="2">
    <source>
        <dbReference type="EMBL" id="CAG8451933.1"/>
    </source>
</evidence>
<feature type="compositionally biased region" description="Basic and acidic residues" evidence="1">
    <location>
        <begin position="18"/>
        <end position="43"/>
    </location>
</feature>
<reference evidence="2" key="1">
    <citation type="submission" date="2021-06" db="EMBL/GenBank/DDBJ databases">
        <authorList>
            <person name="Kallberg Y."/>
            <person name="Tangrot J."/>
            <person name="Rosling A."/>
        </authorList>
    </citation>
    <scope>NUCLEOTIDE SEQUENCE</scope>
    <source>
        <strain evidence="2">UK204</strain>
    </source>
</reference>
<keyword evidence="3" id="KW-1185">Reference proteome</keyword>
<dbReference type="OrthoDB" id="2393904at2759"/>
<organism evidence="2 3">
    <name type="scientific">Funneliformis caledonium</name>
    <dbReference type="NCBI Taxonomy" id="1117310"/>
    <lineage>
        <taxon>Eukaryota</taxon>
        <taxon>Fungi</taxon>
        <taxon>Fungi incertae sedis</taxon>
        <taxon>Mucoromycota</taxon>
        <taxon>Glomeromycotina</taxon>
        <taxon>Glomeromycetes</taxon>
        <taxon>Glomerales</taxon>
        <taxon>Glomeraceae</taxon>
        <taxon>Funneliformis</taxon>
    </lineage>
</organism>
<feature type="region of interest" description="Disordered" evidence="1">
    <location>
        <begin position="1"/>
        <end position="66"/>
    </location>
</feature>
<evidence type="ECO:0000256" key="1">
    <source>
        <dbReference type="SAM" id="MobiDB-lite"/>
    </source>
</evidence>
<proteinExistence type="predicted"/>
<dbReference type="AlphaFoldDB" id="A0A9N8VDN2"/>
<feature type="compositionally biased region" description="Low complexity" evidence="1">
    <location>
        <begin position="7"/>
        <end position="17"/>
    </location>
</feature>
<evidence type="ECO:0000313" key="3">
    <source>
        <dbReference type="Proteomes" id="UP000789570"/>
    </source>
</evidence>
<dbReference type="Proteomes" id="UP000789570">
    <property type="component" value="Unassembled WGS sequence"/>
</dbReference>
<feature type="compositionally biased region" description="Low complexity" evidence="1">
    <location>
        <begin position="46"/>
        <end position="57"/>
    </location>
</feature>
<protein>
    <submittedName>
        <fullName evidence="2">5906_t:CDS:1</fullName>
    </submittedName>
</protein>
<dbReference type="EMBL" id="CAJVPQ010000157">
    <property type="protein sequence ID" value="CAG8451933.1"/>
    <property type="molecule type" value="Genomic_DNA"/>
</dbReference>